<evidence type="ECO:0000313" key="3">
    <source>
        <dbReference type="EMBL" id="TQM58124.1"/>
    </source>
</evidence>
<feature type="domain" description="Solute-binding protein family 5" evidence="2">
    <location>
        <begin position="97"/>
        <end position="508"/>
    </location>
</feature>
<gene>
    <name evidence="3" type="ORF">FBY41_3482</name>
</gene>
<dbReference type="GO" id="GO:0043190">
    <property type="term" value="C:ATP-binding cassette (ABC) transporter complex"/>
    <property type="evidence" value="ECO:0007669"/>
    <property type="project" value="InterPro"/>
</dbReference>
<proteinExistence type="predicted"/>
<evidence type="ECO:0000256" key="1">
    <source>
        <dbReference type="SAM" id="SignalP"/>
    </source>
</evidence>
<dbReference type="InterPro" id="IPR000914">
    <property type="entry name" value="SBP_5_dom"/>
</dbReference>
<sequence>MTRNTRALTWVAAIGAVGLGLTACSTGSTGGTGGTAPGSSAGAAAVRGGTLNMLGSGDVDYMDPNISYYSIGYLGLREWSRQLFTYPARAGETTHAVPDLAAEMPTTGKGLSADGLTYTITIRSGAKWNTSPARQVTAADLVRGVKRTCNPAQPFGGLPDYLDLIVGLKSFCDGFAKVGHTPAAMTAYMDSTPLPGVVAKDDLTVKFTLTHPASYFPDMLTLPAFSPAPKEYDAYVPASAELASHTISDGPYMIESYSPTKNITFTRNPAWSAGSDPIRKAYVDKIVINETVTQDSTQQQLQTGTPTADMEWDNFPPPSQLPALIAKNDPNLSLGPTSSSNPYVVFNTVSPNTNGALGNVKVRQALSEAINRTNIIQVLGGPKLNEALTHVVPSNVIGGENNFDLYPYNATKAKADLAAAGYPNGLTLKMLYRNSSQGSSKTFQTVQQDLSKIGVTVVGVPSPNADFYTKYLQVPTVAQRGVWDLAVAGWGSDWYGNAALSFFNPLFYGKPAFPPNGSNFGLYDNPATNALIQQAGSAKTQDEAASMWAQADQAVMKDAPFFPITNPLQANYRASQVQGAVYVPAIQNFDPTNVWLSPDKQGG</sequence>
<dbReference type="RefSeq" id="WP_141845502.1">
    <property type="nucleotide sequence ID" value="NZ_VFPM01000003.1"/>
</dbReference>
<keyword evidence="4" id="KW-1185">Reference proteome</keyword>
<dbReference type="PANTHER" id="PTHR30290">
    <property type="entry name" value="PERIPLASMIC BINDING COMPONENT OF ABC TRANSPORTER"/>
    <property type="match status" value="1"/>
</dbReference>
<dbReference type="SUPFAM" id="SSF53850">
    <property type="entry name" value="Periplasmic binding protein-like II"/>
    <property type="match status" value="1"/>
</dbReference>
<evidence type="ECO:0000313" key="4">
    <source>
        <dbReference type="Proteomes" id="UP000316747"/>
    </source>
</evidence>
<comment type="caution">
    <text evidence="3">The sequence shown here is derived from an EMBL/GenBank/DDBJ whole genome shotgun (WGS) entry which is preliminary data.</text>
</comment>
<dbReference type="PANTHER" id="PTHR30290:SF83">
    <property type="entry name" value="ABC TRANSPORTER SUBSTRATE-BINDING PROTEIN"/>
    <property type="match status" value="1"/>
</dbReference>
<feature type="signal peptide" evidence="1">
    <location>
        <begin position="1"/>
        <end position="23"/>
    </location>
</feature>
<accession>A0A543HIH4</accession>
<protein>
    <submittedName>
        <fullName evidence="3">Peptide/nickel transport system substrate-binding protein</fullName>
    </submittedName>
</protein>
<reference evidence="3 4" key="1">
    <citation type="submission" date="2019-06" db="EMBL/GenBank/DDBJ databases">
        <title>Genome sequencing of plant associated microbes to promote plant fitness in Sorghum bicolor and Oryza sativa.</title>
        <authorList>
            <person name="Coleman-Derr D."/>
        </authorList>
    </citation>
    <scope>NUCLEOTIDE SEQUENCE [LARGE SCALE GENOMIC DNA]</scope>
    <source>
        <strain evidence="3 4">KV-663</strain>
    </source>
</reference>
<dbReference type="PROSITE" id="PS51257">
    <property type="entry name" value="PROKAR_LIPOPROTEIN"/>
    <property type="match status" value="1"/>
</dbReference>
<dbReference type="GO" id="GO:0015833">
    <property type="term" value="P:peptide transport"/>
    <property type="evidence" value="ECO:0007669"/>
    <property type="project" value="TreeGrafter"/>
</dbReference>
<organism evidence="3 4">
    <name type="scientific">Humibacillus xanthopallidus</name>
    <dbReference type="NCBI Taxonomy" id="412689"/>
    <lineage>
        <taxon>Bacteria</taxon>
        <taxon>Bacillati</taxon>
        <taxon>Actinomycetota</taxon>
        <taxon>Actinomycetes</taxon>
        <taxon>Micrococcales</taxon>
        <taxon>Intrasporangiaceae</taxon>
        <taxon>Humibacillus</taxon>
    </lineage>
</organism>
<dbReference type="OrthoDB" id="5240629at2"/>
<dbReference type="EMBL" id="VFPM01000003">
    <property type="protein sequence ID" value="TQM58124.1"/>
    <property type="molecule type" value="Genomic_DNA"/>
</dbReference>
<dbReference type="InterPro" id="IPR039424">
    <property type="entry name" value="SBP_5"/>
</dbReference>
<evidence type="ECO:0000259" key="2">
    <source>
        <dbReference type="Pfam" id="PF00496"/>
    </source>
</evidence>
<feature type="chain" id="PRO_5022151429" evidence="1">
    <location>
        <begin position="24"/>
        <end position="603"/>
    </location>
</feature>
<dbReference type="AlphaFoldDB" id="A0A543HIH4"/>
<dbReference type="PIRSF" id="PIRSF002741">
    <property type="entry name" value="MppA"/>
    <property type="match status" value="1"/>
</dbReference>
<dbReference type="GO" id="GO:1904680">
    <property type="term" value="F:peptide transmembrane transporter activity"/>
    <property type="evidence" value="ECO:0007669"/>
    <property type="project" value="TreeGrafter"/>
</dbReference>
<name>A0A543HIH4_9MICO</name>
<dbReference type="InterPro" id="IPR030678">
    <property type="entry name" value="Peptide/Ni-bd"/>
</dbReference>
<dbReference type="Proteomes" id="UP000316747">
    <property type="component" value="Unassembled WGS sequence"/>
</dbReference>
<dbReference type="GO" id="GO:0042597">
    <property type="term" value="C:periplasmic space"/>
    <property type="evidence" value="ECO:0007669"/>
    <property type="project" value="UniProtKB-ARBA"/>
</dbReference>
<dbReference type="Pfam" id="PF00496">
    <property type="entry name" value="SBP_bac_5"/>
    <property type="match status" value="1"/>
</dbReference>
<dbReference type="Gene3D" id="3.10.105.10">
    <property type="entry name" value="Dipeptide-binding Protein, Domain 3"/>
    <property type="match status" value="1"/>
</dbReference>
<keyword evidence="1" id="KW-0732">Signal</keyword>
<dbReference type="Gene3D" id="3.40.190.10">
    <property type="entry name" value="Periplasmic binding protein-like II"/>
    <property type="match status" value="1"/>
</dbReference>